<dbReference type="Proteomes" id="UP001626550">
    <property type="component" value="Unassembled WGS sequence"/>
</dbReference>
<evidence type="ECO:0000313" key="5">
    <source>
        <dbReference type="Proteomes" id="UP001626550"/>
    </source>
</evidence>
<feature type="domain" description="PH" evidence="2">
    <location>
        <begin position="805"/>
        <end position="965"/>
    </location>
</feature>
<sequence length="976" mass="111359">MTSEEAALLPSVISDYVFVSGALDLQGNLLITFKDNIPSDNPNHEFLEQNQTVNIAQVYILRQPTHPLMKWLQTPAPKLLPVNEISPVISNTPQDLNEWISLPSIKTALGIDIDSESWIPFRERIEYFCSCVDKMKNSMDRTILELKANQNAQDLSSVYLSEKAILFDSFYARSSDQVSSLERTGLELMQDLEKNNTCGLSIEQSFHKNAIERGLKAAVSFKEDLESFWHFYSRQSKHARFLVNFKQRCGQVLPNLVVWEAFLSSTEEFDPSNAAAPRLQSLKEDEDSLLEKIAKFKENLTETLDFADSLLPDLKYLALKAERLLKGRYPKIGEIEPLTSMFLLRECEFKSDKEESKCEESENDSGFNVNEEADSDENEHLSECQTCQLNFGLPIVRPGKEENSERLQQLRRMIDIAEKLLPESCRRLDMAANFYSQILNGWVFIARGKELLMKLVQCEDLHDDITLPDEMTQDVDKLQQAYLCMQEFLLGNKEHVEGLSDPVKFRGAFPFICNSSVTPELQPLLSDLQAVEEQCRQALASLQQAISRNRYPQPSSTASQLPLNPKFSHLPLSRTNSSQAVLKSLTVRFGEAYSLAWDELVNTERKHVKFLLNIHKVYWFTFAQHFKEDPSLLLANWPEHVDFHRDLCLPILEACEGDPEQILAWAKTCSASMIDLYTLYCVCHMRTIALAGFLERHTTHSAWITERQKQLARIEMGSSPPRTDKPVRAPPTLPLNSRLITPIQRFQRYHLLLERLCKLCKPPDEHTDTRSLVAAHKVMVNVCSNVNLATRFRGLTIPPSNLGNMVLQESFSVTQEDSRFSRQRTVFLFDNCFILTKYRPPGSHVLDPWIINWESKNGSLTNIASSVDRRSSLQERGAVASLSLAKSTILGMRSSEGGSASFEASKVYEVKHILHLSTIGLTSSYRDAQKKFAIWTKKRNQTFVLHHADQEVRKKWVDTLNDLLTDQLVRIHETTS</sequence>
<dbReference type="Pfam" id="PF22697">
    <property type="entry name" value="SOS1_NGEF_PH"/>
    <property type="match status" value="1"/>
</dbReference>
<dbReference type="SMART" id="SM00233">
    <property type="entry name" value="PH"/>
    <property type="match status" value="1"/>
</dbReference>
<proteinExistence type="predicted"/>
<dbReference type="PROSITE" id="PS50010">
    <property type="entry name" value="DH_2"/>
    <property type="match status" value="1"/>
</dbReference>
<dbReference type="PANTHER" id="PTHR22826:SF211">
    <property type="entry name" value="LD43457P"/>
    <property type="match status" value="1"/>
</dbReference>
<dbReference type="GO" id="GO:0005085">
    <property type="term" value="F:guanyl-nucleotide exchange factor activity"/>
    <property type="evidence" value="ECO:0007669"/>
    <property type="project" value="UniProtKB-KW"/>
</dbReference>
<accession>A0ABD2Q7M9</accession>
<dbReference type="InterPro" id="IPR051336">
    <property type="entry name" value="RhoGEF_Guanine_NuclExch_SF"/>
</dbReference>
<evidence type="ECO:0000256" key="1">
    <source>
        <dbReference type="ARBA" id="ARBA00022658"/>
    </source>
</evidence>
<dbReference type="PANTHER" id="PTHR22826">
    <property type="entry name" value="RHO GUANINE EXCHANGE FACTOR-RELATED"/>
    <property type="match status" value="1"/>
</dbReference>
<dbReference type="Gene3D" id="1.20.900.10">
    <property type="entry name" value="Dbl homology (DH) domain"/>
    <property type="match status" value="1"/>
</dbReference>
<dbReference type="InterPro" id="IPR000219">
    <property type="entry name" value="DH_dom"/>
</dbReference>
<feature type="non-terminal residue" evidence="4">
    <location>
        <position position="976"/>
    </location>
</feature>
<evidence type="ECO:0000313" key="4">
    <source>
        <dbReference type="EMBL" id="KAL3315572.1"/>
    </source>
</evidence>
<keyword evidence="1" id="KW-0344">Guanine-nucleotide releasing factor</keyword>
<dbReference type="InterPro" id="IPR055251">
    <property type="entry name" value="SOS1_NGEF_PH"/>
</dbReference>
<evidence type="ECO:0000259" key="2">
    <source>
        <dbReference type="PROSITE" id="PS50003"/>
    </source>
</evidence>
<dbReference type="AlphaFoldDB" id="A0ABD2Q7M9"/>
<dbReference type="PROSITE" id="PS50003">
    <property type="entry name" value="PH_DOMAIN"/>
    <property type="match status" value="1"/>
</dbReference>
<dbReference type="SUPFAM" id="SSF48065">
    <property type="entry name" value="DBL homology domain (DH-domain)"/>
    <property type="match status" value="1"/>
</dbReference>
<dbReference type="InterPro" id="IPR001849">
    <property type="entry name" value="PH_domain"/>
</dbReference>
<organism evidence="4 5">
    <name type="scientific">Cichlidogyrus casuarinus</name>
    <dbReference type="NCBI Taxonomy" id="1844966"/>
    <lineage>
        <taxon>Eukaryota</taxon>
        <taxon>Metazoa</taxon>
        <taxon>Spiralia</taxon>
        <taxon>Lophotrochozoa</taxon>
        <taxon>Platyhelminthes</taxon>
        <taxon>Monogenea</taxon>
        <taxon>Monopisthocotylea</taxon>
        <taxon>Dactylogyridea</taxon>
        <taxon>Ancyrocephalidae</taxon>
        <taxon>Cichlidogyrus</taxon>
    </lineage>
</organism>
<dbReference type="InterPro" id="IPR035899">
    <property type="entry name" value="DBL_dom_sf"/>
</dbReference>
<dbReference type="SUPFAM" id="SSF50729">
    <property type="entry name" value="PH domain-like"/>
    <property type="match status" value="1"/>
</dbReference>
<reference evidence="4 5" key="1">
    <citation type="submission" date="2024-11" db="EMBL/GenBank/DDBJ databases">
        <title>Adaptive evolution of stress response genes in parasites aligns with host niche diversity.</title>
        <authorList>
            <person name="Hahn C."/>
            <person name="Resl P."/>
        </authorList>
    </citation>
    <scope>NUCLEOTIDE SEQUENCE [LARGE SCALE GENOMIC DNA]</scope>
    <source>
        <strain evidence="4">EGGRZ-B1_66</strain>
        <tissue evidence="4">Body</tissue>
    </source>
</reference>
<dbReference type="SMART" id="SM00325">
    <property type="entry name" value="RhoGEF"/>
    <property type="match status" value="1"/>
</dbReference>
<dbReference type="Pfam" id="PF00621">
    <property type="entry name" value="RhoGEF"/>
    <property type="match status" value="1"/>
</dbReference>
<dbReference type="Gene3D" id="2.30.29.30">
    <property type="entry name" value="Pleckstrin-homology domain (PH domain)/Phosphotyrosine-binding domain (PTB)"/>
    <property type="match status" value="1"/>
</dbReference>
<evidence type="ECO:0000259" key="3">
    <source>
        <dbReference type="PROSITE" id="PS50010"/>
    </source>
</evidence>
<dbReference type="InterPro" id="IPR011993">
    <property type="entry name" value="PH-like_dom_sf"/>
</dbReference>
<keyword evidence="5" id="KW-1185">Reference proteome</keyword>
<gene>
    <name evidence="4" type="primary">PLEKHG1</name>
    <name evidence="4" type="ORF">Ciccas_005795</name>
</gene>
<protein>
    <submittedName>
        <fullName evidence="4">Pleckstrin y domain-containing G member 1</fullName>
    </submittedName>
</protein>
<comment type="caution">
    <text evidence="4">The sequence shown here is derived from an EMBL/GenBank/DDBJ whole genome shotgun (WGS) entry which is preliminary data.</text>
</comment>
<feature type="domain" description="DH" evidence="3">
    <location>
        <begin position="592"/>
        <end position="789"/>
    </location>
</feature>
<dbReference type="EMBL" id="JBJKFK010000718">
    <property type="protein sequence ID" value="KAL3315572.1"/>
    <property type="molecule type" value="Genomic_DNA"/>
</dbReference>
<name>A0ABD2Q7M9_9PLAT</name>